<evidence type="ECO:0000313" key="2">
    <source>
        <dbReference type="Proteomes" id="UP000281261"/>
    </source>
</evidence>
<organism evidence="1 2">
    <name type="scientific">candidate division Kazan bacterium</name>
    <dbReference type="NCBI Taxonomy" id="2202143"/>
    <lineage>
        <taxon>Bacteria</taxon>
        <taxon>Bacteria division Kazan-3B-28</taxon>
    </lineage>
</organism>
<dbReference type="Proteomes" id="UP000281261">
    <property type="component" value="Unassembled WGS sequence"/>
</dbReference>
<dbReference type="EMBL" id="QMNG01000026">
    <property type="protein sequence ID" value="RLC36823.1"/>
    <property type="molecule type" value="Genomic_DNA"/>
</dbReference>
<protein>
    <submittedName>
        <fullName evidence="1">Uncharacterized protein</fullName>
    </submittedName>
</protein>
<accession>A0A420ZC33</accession>
<dbReference type="AlphaFoldDB" id="A0A420ZC33"/>
<reference evidence="1 2" key="1">
    <citation type="submission" date="2018-06" db="EMBL/GenBank/DDBJ databases">
        <title>Extensive metabolic versatility and redundancy in microbially diverse, dynamic hydrothermal sediments.</title>
        <authorList>
            <person name="Dombrowski N."/>
            <person name="Teske A."/>
            <person name="Baker B.J."/>
        </authorList>
    </citation>
    <scope>NUCLEOTIDE SEQUENCE [LARGE SCALE GENOMIC DNA]</scope>
    <source>
        <strain evidence="1">B79_G16</strain>
    </source>
</reference>
<proteinExistence type="predicted"/>
<gene>
    <name evidence="1" type="ORF">DRH29_03685</name>
</gene>
<evidence type="ECO:0000313" key="1">
    <source>
        <dbReference type="EMBL" id="RLC36823.1"/>
    </source>
</evidence>
<name>A0A420ZC33_UNCK3</name>
<comment type="caution">
    <text evidence="1">The sequence shown here is derived from an EMBL/GenBank/DDBJ whole genome shotgun (WGS) entry which is preliminary data.</text>
</comment>
<sequence length="144" mass="16175">MCKKTIKRIPLVRTRGKGLPALWEQGGGYRNTGFATIVAGREGERLRPFYVRGRGHLANGEHALLPVNPGYVVVEADHHREDFRIQVWEVLAIDGDEATLGLVAEFDEGEWDHPLPEKYMAAVEAAREKATCYHCRSPHFVAPE</sequence>